<dbReference type="EMBL" id="JAVIZC010000001">
    <property type="protein sequence ID" value="MDR6100884.1"/>
    <property type="molecule type" value="Genomic_DNA"/>
</dbReference>
<proteinExistence type="predicted"/>
<dbReference type="Pfam" id="PF05239">
    <property type="entry name" value="PRC"/>
    <property type="match status" value="1"/>
</dbReference>
<dbReference type="Proteomes" id="UP001255601">
    <property type="component" value="Unassembled WGS sequence"/>
</dbReference>
<name>A0AAJ2EQQ2_9HYPH</name>
<reference evidence="2" key="1">
    <citation type="submission" date="2023-08" db="EMBL/GenBank/DDBJ databases">
        <title>Functional and genomic diversity of the sorghum phyllosphere microbiome.</title>
        <authorList>
            <person name="Shade A."/>
        </authorList>
    </citation>
    <scope>NUCLEOTIDE SEQUENCE</scope>
    <source>
        <strain evidence="2">SORGH_AS_0974</strain>
    </source>
</reference>
<dbReference type="SUPFAM" id="SSF50346">
    <property type="entry name" value="PRC-barrel domain"/>
    <property type="match status" value="1"/>
</dbReference>
<dbReference type="Gene3D" id="2.30.30.240">
    <property type="entry name" value="PRC-barrel domain"/>
    <property type="match status" value="1"/>
</dbReference>
<comment type="caution">
    <text evidence="2">The sequence shown here is derived from an EMBL/GenBank/DDBJ whole genome shotgun (WGS) entry which is preliminary data.</text>
</comment>
<evidence type="ECO:0000313" key="3">
    <source>
        <dbReference type="Proteomes" id="UP001255601"/>
    </source>
</evidence>
<gene>
    <name evidence="2" type="ORF">QE369_001062</name>
</gene>
<dbReference type="AlphaFoldDB" id="A0AAJ2EQQ2"/>
<sequence length="110" mass="12088">MSYPDPNNRRKIMDHSNHIRLTVDELRPSVLAGATVYGADDHKVGKVDHVHGIGTNSSVIIDVGGFLGIGAKPVAVSISDLDFMRDEDGDVHAITSWTKDQLKEMPEHRD</sequence>
<protein>
    <recommendedName>
        <fullName evidence="1">PRC-barrel domain-containing protein</fullName>
    </recommendedName>
</protein>
<evidence type="ECO:0000259" key="1">
    <source>
        <dbReference type="Pfam" id="PF05239"/>
    </source>
</evidence>
<accession>A0AAJ2EQQ2</accession>
<feature type="domain" description="PRC-barrel" evidence="1">
    <location>
        <begin position="26"/>
        <end position="86"/>
    </location>
</feature>
<evidence type="ECO:0000313" key="2">
    <source>
        <dbReference type="EMBL" id="MDR6100884.1"/>
    </source>
</evidence>
<dbReference type="InterPro" id="IPR027275">
    <property type="entry name" value="PRC-brl_dom"/>
</dbReference>
<organism evidence="2 3">
    <name type="scientific">Agrobacterium larrymoorei</name>
    <dbReference type="NCBI Taxonomy" id="160699"/>
    <lineage>
        <taxon>Bacteria</taxon>
        <taxon>Pseudomonadati</taxon>
        <taxon>Pseudomonadota</taxon>
        <taxon>Alphaproteobacteria</taxon>
        <taxon>Hyphomicrobiales</taxon>
        <taxon>Rhizobiaceae</taxon>
        <taxon>Rhizobium/Agrobacterium group</taxon>
        <taxon>Agrobacterium</taxon>
    </lineage>
</organism>
<dbReference type="InterPro" id="IPR011033">
    <property type="entry name" value="PRC_barrel-like_sf"/>
</dbReference>